<dbReference type="Gene3D" id="3.40.630.30">
    <property type="match status" value="1"/>
</dbReference>
<organism evidence="1 2">
    <name type="scientific">Methylobacterium iners</name>
    <dbReference type="NCBI Taxonomy" id="418707"/>
    <lineage>
        <taxon>Bacteria</taxon>
        <taxon>Pseudomonadati</taxon>
        <taxon>Pseudomonadota</taxon>
        <taxon>Alphaproteobacteria</taxon>
        <taxon>Hyphomicrobiales</taxon>
        <taxon>Methylobacteriaceae</taxon>
        <taxon>Methylobacterium</taxon>
    </lineage>
</organism>
<gene>
    <name evidence="1" type="ORF">OCOJLMKI_0118</name>
</gene>
<dbReference type="Proteomes" id="UP001055125">
    <property type="component" value="Unassembled WGS sequence"/>
</dbReference>
<reference evidence="1" key="2">
    <citation type="submission" date="2021-08" db="EMBL/GenBank/DDBJ databases">
        <authorList>
            <person name="Tani A."/>
            <person name="Ola A."/>
            <person name="Ogura Y."/>
            <person name="Katsura K."/>
            <person name="Hayashi T."/>
        </authorList>
    </citation>
    <scope>NUCLEOTIDE SEQUENCE</scope>
    <source>
        <strain evidence="1">DSM 19015</strain>
    </source>
</reference>
<sequence>MVSIGPTTAEDVEVFLAEPPAWRIRAMTARIDGAPVAIGGLSYLPDGTVVAFLEGYAAVKRYPVAVHKAVRQGLADAARRGVRRIVTIADEGVEAAPRWLQRLGFREVSANVYVWEA</sequence>
<evidence type="ECO:0000313" key="1">
    <source>
        <dbReference type="EMBL" id="GJD92935.1"/>
    </source>
</evidence>
<accession>A0ABQ4RRG9</accession>
<dbReference type="InterPro" id="IPR016181">
    <property type="entry name" value="Acyl_CoA_acyltransferase"/>
</dbReference>
<comment type="caution">
    <text evidence="1">The sequence shown here is derived from an EMBL/GenBank/DDBJ whole genome shotgun (WGS) entry which is preliminary data.</text>
</comment>
<dbReference type="RefSeq" id="WP_238242060.1">
    <property type="nucleotide sequence ID" value="NZ_BPQP01000001.1"/>
</dbReference>
<proteinExistence type="predicted"/>
<dbReference type="SUPFAM" id="SSF55729">
    <property type="entry name" value="Acyl-CoA N-acyltransferases (Nat)"/>
    <property type="match status" value="1"/>
</dbReference>
<protein>
    <recommendedName>
        <fullName evidence="3">N-acetyltransferase domain-containing protein</fullName>
    </recommendedName>
</protein>
<keyword evidence="2" id="KW-1185">Reference proteome</keyword>
<evidence type="ECO:0000313" key="2">
    <source>
        <dbReference type="Proteomes" id="UP001055125"/>
    </source>
</evidence>
<evidence type="ECO:0008006" key="3">
    <source>
        <dbReference type="Google" id="ProtNLM"/>
    </source>
</evidence>
<reference evidence="1" key="1">
    <citation type="journal article" date="2021" name="Front. Microbiol.">
        <title>Comprehensive Comparative Genomics and Phenotyping of Methylobacterium Species.</title>
        <authorList>
            <person name="Alessa O."/>
            <person name="Ogura Y."/>
            <person name="Fujitani Y."/>
            <person name="Takami H."/>
            <person name="Hayashi T."/>
            <person name="Sahin N."/>
            <person name="Tani A."/>
        </authorList>
    </citation>
    <scope>NUCLEOTIDE SEQUENCE</scope>
    <source>
        <strain evidence="1">DSM 19015</strain>
    </source>
</reference>
<name>A0ABQ4RRG9_9HYPH</name>
<dbReference type="EMBL" id="BPQP01000001">
    <property type="protein sequence ID" value="GJD92935.1"/>
    <property type="molecule type" value="Genomic_DNA"/>
</dbReference>